<dbReference type="GO" id="GO:0006013">
    <property type="term" value="P:mannose metabolic process"/>
    <property type="evidence" value="ECO:0007669"/>
    <property type="project" value="InterPro"/>
</dbReference>
<proteinExistence type="inferred from homology"/>
<protein>
    <submittedName>
        <fullName evidence="6">Mannosylglycerate hydrolase</fullName>
        <ecNumber evidence="6">3.2.1.170</ecNumber>
    </submittedName>
</protein>
<dbReference type="PANTHER" id="PTHR46017">
    <property type="entry name" value="ALPHA-MANNOSIDASE 2C1"/>
    <property type="match status" value="1"/>
</dbReference>
<dbReference type="InterPro" id="IPR037094">
    <property type="entry name" value="Glyco_hydro_38_cen_sf"/>
</dbReference>
<comment type="similarity">
    <text evidence="1">Belongs to the glycosyl hydrolase 38 family.</text>
</comment>
<dbReference type="SMART" id="SM00872">
    <property type="entry name" value="Alpha-mann_mid"/>
    <property type="match status" value="1"/>
</dbReference>
<dbReference type="Gene3D" id="2.60.40.1180">
    <property type="entry name" value="Golgi alpha-mannosidase II"/>
    <property type="match status" value="1"/>
</dbReference>
<dbReference type="SUPFAM" id="SSF74650">
    <property type="entry name" value="Galactose mutarotase-like"/>
    <property type="match status" value="1"/>
</dbReference>
<evidence type="ECO:0000256" key="3">
    <source>
        <dbReference type="ARBA" id="ARBA00022801"/>
    </source>
</evidence>
<name>A0A2W1JYV8_9CYAN</name>
<dbReference type="Pfam" id="PF17677">
    <property type="entry name" value="Glyco_hydro38C2"/>
    <property type="match status" value="1"/>
</dbReference>
<keyword evidence="3 6" id="KW-0378">Hydrolase</keyword>
<dbReference type="Gene3D" id="3.20.110.10">
    <property type="entry name" value="Glycoside hydrolase 38, N terminal domain"/>
    <property type="match status" value="1"/>
</dbReference>
<dbReference type="InterPro" id="IPR000602">
    <property type="entry name" value="Glyco_hydro_38_N"/>
</dbReference>
<dbReference type="GO" id="GO:0004559">
    <property type="term" value="F:alpha-mannosidase activity"/>
    <property type="evidence" value="ECO:0007669"/>
    <property type="project" value="InterPro"/>
</dbReference>
<dbReference type="InterPro" id="IPR013780">
    <property type="entry name" value="Glyco_hydro_b"/>
</dbReference>
<sequence>MPSTAVQSTVHDAAQKLRALTHRDIQTSWGIRSGDLPHSESLSAEHWSSWEQATLNDREHIAWPASQQILWLGQTIVVPSALQIYPLKDCILRLDLRWWAEVAEIFVNGKRVQEGDLYDCFGRILLSQKVTPGDAISVALRLVSPGHDPGALVRSQLIYEPPNLIDPGMVADELEVLHSYLTTFKPEDLPKLSEAAQTIDWTLLKDPTALSENLHQLRQALEPWQSWLKQKRINWIGHAHLDMAWLWPVAETWEAAERTFKSVLKLQAEFPELIYCHSSPALYAWMEDNRPEIFQQIKERVTEGSWEIAAGLWIEPEFNLISGEALVRQVLYGQRYAQEKFGVLSATAWLPDSFGFCWQLPQILKQGGIDYFVTQKLRWNDTTEFPYEIFKWKSPDGTEIFSLTLPPIGESITPVKMADYAQRWELSTGVENCLWLPGVGDHGGGPTKDMLEVARRWQQSPVFPQLEPTTAEQLCRQVEAEAQDVPVWDDELYLEFHRGCYTSHADQKRYNRRCEHLLTEAELFSSIATLLTDCPYPKAELEQAWKKVLFNQFHDILPGSAIPEVFEDANRDWEAAEQTAMQCIDGALDAISSQINLPTPPTTDAVPIIVFNSLNWQRSELASVQLPAAPSQWQIKDCTGAVVPSQHHRENTLLFTATDIPSVGYQLYWLCPTDAPPEERSIPEDWVLENAVLKVTVSPETGDLEQVYDKQNQRQVLSGPGNHLQFFTDQGQYWDAWNIDPDYANHQLPGAKLESIEWVSIGPLRQSIRVIRSIGQSQFCQDYVLEQNAPLLKIETTVDWQERQVLVKAAFPLTVQSEFATYEIPCGAIKRPTLPNPKPLSEAEQAKWEVPALHWADLSDRSYGVSLLNDCKYGYDAQPDQLRLTLLRSPNWPDLGCDRGHHQFTYTLYIHEGTWQSAHTVHRGYELNRGLRATVLPTAPISSSTQLSPLGQFLSLEAENLILMAVKPDESIPGQLILRCYECHGEFAQMQCNNSLKLTVQQSVDLLERPLTQVKQPLRVRPWQICSWVLDTEPKIEPK</sequence>
<dbReference type="AlphaFoldDB" id="A0A2W1JYV8"/>
<keyword evidence="2" id="KW-0479">Metal-binding</keyword>
<dbReference type="GO" id="GO:0030246">
    <property type="term" value="F:carbohydrate binding"/>
    <property type="evidence" value="ECO:0007669"/>
    <property type="project" value="InterPro"/>
</dbReference>
<dbReference type="OrthoDB" id="9772207at2"/>
<comment type="caution">
    <text evidence="6">The sequence shown here is derived from an EMBL/GenBank/DDBJ whole genome shotgun (WGS) entry which is preliminary data.</text>
</comment>
<dbReference type="InterPro" id="IPR027291">
    <property type="entry name" value="Glyco_hydro_38_N_sf"/>
</dbReference>
<dbReference type="Proteomes" id="UP000248857">
    <property type="component" value="Unassembled WGS sequence"/>
</dbReference>
<keyword evidence="4 6" id="KW-0326">Glycosidase</keyword>
<evidence type="ECO:0000313" key="6">
    <source>
        <dbReference type="EMBL" id="PZD73691.1"/>
    </source>
</evidence>
<dbReference type="EC" id="3.2.1.170" evidence="6"/>
<feature type="domain" description="Glycoside hydrolase family 38 central" evidence="5">
    <location>
        <begin position="495"/>
        <end position="573"/>
    </location>
</feature>
<dbReference type="InterPro" id="IPR015341">
    <property type="entry name" value="Glyco_hydro_38_cen"/>
</dbReference>
<dbReference type="Pfam" id="PF09261">
    <property type="entry name" value="Alpha-mann_mid"/>
    <property type="match status" value="1"/>
</dbReference>
<dbReference type="InterPro" id="IPR011682">
    <property type="entry name" value="Glyco_hydro_38_C"/>
</dbReference>
<evidence type="ECO:0000256" key="2">
    <source>
        <dbReference type="ARBA" id="ARBA00022723"/>
    </source>
</evidence>
<dbReference type="Pfam" id="PF07748">
    <property type="entry name" value="Glyco_hydro_38C"/>
    <property type="match status" value="1"/>
</dbReference>
<keyword evidence="7" id="KW-1185">Reference proteome</keyword>
<dbReference type="EMBL" id="PQWO01000004">
    <property type="protein sequence ID" value="PZD73691.1"/>
    <property type="molecule type" value="Genomic_DNA"/>
</dbReference>
<evidence type="ECO:0000313" key="7">
    <source>
        <dbReference type="Proteomes" id="UP000248857"/>
    </source>
</evidence>
<dbReference type="FunFam" id="1.20.1270.50:FF:000004">
    <property type="entry name" value="alpha-mannosidase 2C1 isoform X1"/>
    <property type="match status" value="1"/>
</dbReference>
<dbReference type="SUPFAM" id="SSF88688">
    <property type="entry name" value="Families 57/38 glycoside transferase middle domain"/>
    <property type="match status" value="1"/>
</dbReference>
<evidence type="ECO:0000256" key="1">
    <source>
        <dbReference type="ARBA" id="ARBA00009792"/>
    </source>
</evidence>
<organism evidence="6 7">
    <name type="scientific">Acaryochloris thomasi RCC1774</name>
    <dbReference type="NCBI Taxonomy" id="1764569"/>
    <lineage>
        <taxon>Bacteria</taxon>
        <taxon>Bacillati</taxon>
        <taxon>Cyanobacteriota</taxon>
        <taxon>Cyanophyceae</taxon>
        <taxon>Acaryochloridales</taxon>
        <taxon>Acaryochloridaceae</taxon>
        <taxon>Acaryochloris</taxon>
        <taxon>Acaryochloris thomasi</taxon>
    </lineage>
</organism>
<dbReference type="SUPFAM" id="SSF88713">
    <property type="entry name" value="Glycoside hydrolase/deacetylase"/>
    <property type="match status" value="1"/>
</dbReference>
<dbReference type="Gene3D" id="1.20.1270.50">
    <property type="entry name" value="Glycoside hydrolase family 38, central domain"/>
    <property type="match status" value="1"/>
</dbReference>
<dbReference type="InterPro" id="IPR011013">
    <property type="entry name" value="Gal_mutarotase_sf_dom"/>
</dbReference>
<dbReference type="PANTHER" id="PTHR46017:SF1">
    <property type="entry name" value="ALPHA-MANNOSIDASE 2C1"/>
    <property type="match status" value="1"/>
</dbReference>
<dbReference type="GO" id="GO:0009313">
    <property type="term" value="P:oligosaccharide catabolic process"/>
    <property type="evidence" value="ECO:0007669"/>
    <property type="project" value="TreeGrafter"/>
</dbReference>
<dbReference type="GO" id="GO:0046872">
    <property type="term" value="F:metal ion binding"/>
    <property type="evidence" value="ECO:0007669"/>
    <property type="project" value="UniProtKB-KW"/>
</dbReference>
<dbReference type="InterPro" id="IPR041147">
    <property type="entry name" value="GH38_C"/>
</dbReference>
<reference evidence="6 7" key="1">
    <citation type="journal article" date="2018" name="Sci. Rep.">
        <title>A novel species of the marine cyanobacterium Acaryochloris with a unique pigment content and lifestyle.</title>
        <authorList>
            <person name="Partensky F."/>
            <person name="Six C."/>
            <person name="Ratin M."/>
            <person name="Garczarek L."/>
            <person name="Vaulot D."/>
            <person name="Probert I."/>
            <person name="Calteau A."/>
            <person name="Gourvil P."/>
            <person name="Marie D."/>
            <person name="Grebert T."/>
            <person name="Bouchier C."/>
            <person name="Le Panse S."/>
            <person name="Gachenot M."/>
            <person name="Rodriguez F."/>
            <person name="Garrido J.L."/>
        </authorList>
    </citation>
    <scope>NUCLEOTIDE SEQUENCE [LARGE SCALE GENOMIC DNA]</scope>
    <source>
        <strain evidence="6 7">RCC1774</strain>
    </source>
</reference>
<evidence type="ECO:0000259" key="5">
    <source>
        <dbReference type="SMART" id="SM00872"/>
    </source>
</evidence>
<dbReference type="Pfam" id="PF01074">
    <property type="entry name" value="Glyco_hydro_38N"/>
    <property type="match status" value="1"/>
</dbReference>
<evidence type="ECO:0000256" key="4">
    <source>
        <dbReference type="ARBA" id="ARBA00023295"/>
    </source>
</evidence>
<dbReference type="Gene3D" id="2.70.98.30">
    <property type="entry name" value="Golgi alpha-mannosidase II, domain 4"/>
    <property type="match status" value="1"/>
</dbReference>
<gene>
    <name evidence="6" type="primary">mngB</name>
    <name evidence="6" type="ORF">C1752_01854</name>
</gene>
<dbReference type="GO" id="GO:0102546">
    <property type="term" value="F:mannosylglycerate hydrolase activity"/>
    <property type="evidence" value="ECO:0007669"/>
    <property type="project" value="UniProtKB-EC"/>
</dbReference>
<dbReference type="RefSeq" id="WP_110985798.1">
    <property type="nucleotide sequence ID" value="NZ_CAWNWM010000004.1"/>
</dbReference>
<dbReference type="InterPro" id="IPR011330">
    <property type="entry name" value="Glyco_hydro/deAcase_b/a-brl"/>
</dbReference>
<dbReference type="CDD" id="cd10789">
    <property type="entry name" value="GH38N_AMII_ER_cytosolic"/>
    <property type="match status" value="1"/>
</dbReference>
<accession>A0A2W1JYV8</accession>
<dbReference type="InterPro" id="IPR028995">
    <property type="entry name" value="Glyco_hydro_57/38_cen_sf"/>
</dbReference>